<dbReference type="GO" id="GO:0006310">
    <property type="term" value="P:DNA recombination"/>
    <property type="evidence" value="ECO:0007669"/>
    <property type="project" value="UniProtKB-KW"/>
</dbReference>
<dbReference type="SUPFAM" id="SSF56349">
    <property type="entry name" value="DNA breaking-rejoining enzymes"/>
    <property type="match status" value="1"/>
</dbReference>
<keyword evidence="5" id="KW-1185">Reference proteome</keyword>
<feature type="region of interest" description="Disordered" evidence="2">
    <location>
        <begin position="1"/>
        <end position="28"/>
    </location>
</feature>
<proteinExistence type="predicted"/>
<dbReference type="Gene3D" id="1.10.443.10">
    <property type="entry name" value="Intergrase catalytic core"/>
    <property type="match status" value="1"/>
</dbReference>
<dbReference type="GO" id="GO:0015074">
    <property type="term" value="P:DNA integration"/>
    <property type="evidence" value="ECO:0007669"/>
    <property type="project" value="InterPro"/>
</dbReference>
<reference evidence="4 5" key="1">
    <citation type="submission" date="2016-09" db="EMBL/GenBank/DDBJ databases">
        <title>Complete genome sequence of microbes from the polar regions.</title>
        <authorList>
            <person name="Liao L."/>
            <person name="Chen B."/>
        </authorList>
    </citation>
    <scope>NUCLEOTIDE SEQUENCE [LARGE SCALE GENOMIC DNA]</scope>
    <source>
        <strain evidence="4 5">ZS314</strain>
    </source>
</reference>
<evidence type="ECO:0000256" key="1">
    <source>
        <dbReference type="ARBA" id="ARBA00023172"/>
    </source>
</evidence>
<feature type="domain" description="Tyr recombinase" evidence="3">
    <location>
        <begin position="207"/>
        <end position="390"/>
    </location>
</feature>
<gene>
    <name evidence="4" type="ORF">BHD05_11280</name>
</gene>
<dbReference type="OrthoDB" id="5189518at2"/>
<dbReference type="Proteomes" id="UP000464507">
    <property type="component" value="Chromosome"/>
</dbReference>
<dbReference type="EMBL" id="CP017146">
    <property type="protein sequence ID" value="QHO70138.1"/>
    <property type="molecule type" value="Genomic_DNA"/>
</dbReference>
<accession>A0A7L5AHT4</accession>
<dbReference type="AlphaFoldDB" id="A0A7L5AHT4"/>
<dbReference type="GO" id="GO:0003677">
    <property type="term" value="F:DNA binding"/>
    <property type="evidence" value="ECO:0007669"/>
    <property type="project" value="InterPro"/>
</dbReference>
<evidence type="ECO:0000259" key="3">
    <source>
        <dbReference type="PROSITE" id="PS51898"/>
    </source>
</evidence>
<evidence type="ECO:0000313" key="4">
    <source>
        <dbReference type="EMBL" id="QHO70138.1"/>
    </source>
</evidence>
<dbReference type="RefSeq" id="WP_161886527.1">
    <property type="nucleotide sequence ID" value="NZ_CP017146.1"/>
</dbReference>
<dbReference type="InterPro" id="IPR002104">
    <property type="entry name" value="Integrase_catalytic"/>
</dbReference>
<evidence type="ECO:0000256" key="2">
    <source>
        <dbReference type="SAM" id="MobiDB-lite"/>
    </source>
</evidence>
<dbReference type="InterPro" id="IPR013762">
    <property type="entry name" value="Integrase-like_cat_sf"/>
</dbReference>
<organism evidence="4 5">
    <name type="scientific">Marisediminicola antarctica</name>
    <dbReference type="NCBI Taxonomy" id="674079"/>
    <lineage>
        <taxon>Bacteria</taxon>
        <taxon>Bacillati</taxon>
        <taxon>Actinomycetota</taxon>
        <taxon>Actinomycetes</taxon>
        <taxon>Micrococcales</taxon>
        <taxon>Microbacteriaceae</taxon>
        <taxon>Marisediminicola</taxon>
    </lineage>
</organism>
<dbReference type="PROSITE" id="PS51898">
    <property type="entry name" value="TYR_RECOMBINASE"/>
    <property type="match status" value="1"/>
</dbReference>
<protein>
    <recommendedName>
        <fullName evidence="3">Tyr recombinase domain-containing protein</fullName>
    </recommendedName>
</protein>
<sequence>MTTPTELSGLPATRSTPSAIKRPRKSTAARIANTHVDSGVDYDSDARLLVFREGAEDPRVAAARMMLHGAASEDARVAMEAIRAELPPATAKKMSDYKSSLPAAAVEAIRPFVENAVALALPKTTHSVETLLGPCMHFVYWAVYVIGADLDADIIFKRELIENYVRGAAKDRSEGTRRNHRAWLFRVAEAANPEANPRNPMPLNARAVETPYDADGFVALGRWAAGQKTPHMRTAAKTLLALGAGAGLRASEIAVLRREAITVDEKGRVTIEITEGGPHRVVPVTAQFEKSLAKAAKVMPPGSFAFLPNRVRTGHEVVSAFVGRSSMPPGSPVVRASKLRNTWLVRQMTNRVDVLTLMDAAGLQSLESISRLASYVPRPSEKDRLAQLRGTR</sequence>
<evidence type="ECO:0000313" key="5">
    <source>
        <dbReference type="Proteomes" id="UP000464507"/>
    </source>
</evidence>
<keyword evidence="1" id="KW-0233">DNA recombination</keyword>
<dbReference type="InterPro" id="IPR011010">
    <property type="entry name" value="DNA_brk_join_enz"/>
</dbReference>
<name>A0A7L5AHT4_9MICO</name>
<dbReference type="KEGG" id="mant:BHD05_11280"/>